<keyword evidence="1" id="KW-0805">Transcription regulation</keyword>
<evidence type="ECO:0000259" key="4">
    <source>
        <dbReference type="PROSITE" id="PS50949"/>
    </source>
</evidence>
<proteinExistence type="predicted"/>
<dbReference type="AlphaFoldDB" id="A0A7W5XKC2"/>
<evidence type="ECO:0000256" key="1">
    <source>
        <dbReference type="ARBA" id="ARBA00023015"/>
    </source>
</evidence>
<dbReference type="RefSeq" id="WP_183357163.1">
    <property type="nucleotide sequence ID" value="NZ_BAABKR010000008.1"/>
</dbReference>
<dbReference type="SMART" id="SM00895">
    <property type="entry name" value="FCD"/>
    <property type="match status" value="1"/>
</dbReference>
<dbReference type="GO" id="GO:0003700">
    <property type="term" value="F:DNA-binding transcription factor activity"/>
    <property type="evidence" value="ECO:0007669"/>
    <property type="project" value="InterPro"/>
</dbReference>
<evidence type="ECO:0000256" key="3">
    <source>
        <dbReference type="ARBA" id="ARBA00023163"/>
    </source>
</evidence>
<dbReference type="GO" id="GO:0003677">
    <property type="term" value="F:DNA binding"/>
    <property type="evidence" value="ECO:0007669"/>
    <property type="project" value="UniProtKB-KW"/>
</dbReference>
<dbReference type="InterPro" id="IPR036388">
    <property type="entry name" value="WH-like_DNA-bd_sf"/>
</dbReference>
<organism evidence="5 6">
    <name type="scientific">Garicola koreensis</name>
    <dbReference type="NCBI Taxonomy" id="1262554"/>
    <lineage>
        <taxon>Bacteria</taxon>
        <taxon>Bacillati</taxon>
        <taxon>Actinomycetota</taxon>
        <taxon>Actinomycetes</taxon>
        <taxon>Micrococcales</taxon>
        <taxon>Micrococcaceae</taxon>
        <taxon>Garicola</taxon>
    </lineage>
</organism>
<dbReference type="InterPro" id="IPR036390">
    <property type="entry name" value="WH_DNA-bd_sf"/>
</dbReference>
<dbReference type="SUPFAM" id="SSF46785">
    <property type="entry name" value="Winged helix' DNA-binding domain"/>
    <property type="match status" value="1"/>
</dbReference>
<evidence type="ECO:0000313" key="5">
    <source>
        <dbReference type="EMBL" id="MBB3666755.1"/>
    </source>
</evidence>
<protein>
    <submittedName>
        <fullName evidence="5">DNA-binding GntR family transcriptional regulator</fullName>
    </submittedName>
</protein>
<dbReference type="Pfam" id="PF00392">
    <property type="entry name" value="GntR"/>
    <property type="match status" value="1"/>
</dbReference>
<comment type="caution">
    <text evidence="5">The sequence shown here is derived from an EMBL/GenBank/DDBJ whole genome shotgun (WGS) entry which is preliminary data.</text>
</comment>
<evidence type="ECO:0000313" key="6">
    <source>
        <dbReference type="Proteomes" id="UP000547528"/>
    </source>
</evidence>
<dbReference type="PANTHER" id="PTHR43537">
    <property type="entry name" value="TRANSCRIPTIONAL REGULATOR, GNTR FAMILY"/>
    <property type="match status" value="1"/>
</dbReference>
<accession>A0A7W5XKC2</accession>
<dbReference type="Proteomes" id="UP000547528">
    <property type="component" value="Unassembled WGS sequence"/>
</dbReference>
<sequence>MRASDSAYTSLREDIIEGRLAPGAALAEIEQSRRLGVSRTPVREAFSRLVADGLAVQTPGRGSVVSEISLDDVDRLFEVRIPLETQGASLAARRGSPEVFSRLAEEFGEAGSEPDPSVHYALAARMDAAVDAAVGNHYLSTMLATLRVHLVRIRRLARDQPERLAESAAEHREVCRAIAAGDPQAAQAAAMLHLRRSLTYITAQGAPESSAA</sequence>
<keyword evidence="6" id="KW-1185">Reference proteome</keyword>
<dbReference type="Gene3D" id="1.20.120.530">
    <property type="entry name" value="GntR ligand-binding domain-like"/>
    <property type="match status" value="1"/>
</dbReference>
<dbReference type="Gene3D" id="1.10.10.10">
    <property type="entry name" value="Winged helix-like DNA-binding domain superfamily/Winged helix DNA-binding domain"/>
    <property type="match status" value="1"/>
</dbReference>
<evidence type="ECO:0000256" key="2">
    <source>
        <dbReference type="ARBA" id="ARBA00023125"/>
    </source>
</evidence>
<dbReference type="Pfam" id="PF07729">
    <property type="entry name" value="FCD"/>
    <property type="match status" value="1"/>
</dbReference>
<keyword evidence="2 5" id="KW-0238">DNA-binding</keyword>
<keyword evidence="3" id="KW-0804">Transcription</keyword>
<dbReference type="EMBL" id="JACIBT010000001">
    <property type="protein sequence ID" value="MBB3666755.1"/>
    <property type="molecule type" value="Genomic_DNA"/>
</dbReference>
<feature type="domain" description="HTH gntR-type" evidence="4">
    <location>
        <begin position="1"/>
        <end position="68"/>
    </location>
</feature>
<dbReference type="PROSITE" id="PS50949">
    <property type="entry name" value="HTH_GNTR"/>
    <property type="match status" value="1"/>
</dbReference>
<dbReference type="CDD" id="cd07377">
    <property type="entry name" value="WHTH_GntR"/>
    <property type="match status" value="1"/>
</dbReference>
<dbReference type="InterPro" id="IPR000524">
    <property type="entry name" value="Tscrpt_reg_HTH_GntR"/>
</dbReference>
<gene>
    <name evidence="5" type="ORF">FHX47_000348</name>
</gene>
<dbReference type="InterPro" id="IPR011711">
    <property type="entry name" value="GntR_C"/>
</dbReference>
<name>A0A7W5XKC2_9MICC</name>
<dbReference type="SMART" id="SM00345">
    <property type="entry name" value="HTH_GNTR"/>
    <property type="match status" value="1"/>
</dbReference>
<dbReference type="InterPro" id="IPR008920">
    <property type="entry name" value="TF_FadR/GntR_C"/>
</dbReference>
<dbReference type="SUPFAM" id="SSF48008">
    <property type="entry name" value="GntR ligand-binding domain-like"/>
    <property type="match status" value="1"/>
</dbReference>
<reference evidence="5 6" key="1">
    <citation type="submission" date="2020-08" db="EMBL/GenBank/DDBJ databases">
        <title>Sequencing the genomes of 1000 actinobacteria strains.</title>
        <authorList>
            <person name="Klenk H.-P."/>
        </authorList>
    </citation>
    <scope>NUCLEOTIDE SEQUENCE [LARGE SCALE GENOMIC DNA]</scope>
    <source>
        <strain evidence="5 6">DSM 28238</strain>
    </source>
</reference>
<dbReference type="PANTHER" id="PTHR43537:SF49">
    <property type="entry name" value="TRANSCRIPTIONAL REGULATORY PROTEIN"/>
    <property type="match status" value="1"/>
</dbReference>